<dbReference type="RefSeq" id="WP_078923370.1">
    <property type="nucleotide sequence ID" value="NZ_FUYB01000017.1"/>
</dbReference>
<dbReference type="AlphaFoldDB" id="A0A1T4XF81"/>
<sequence length="103" mass="11145">MNTSITSENGKDAASRALPSVAFNFIAALPYAVKFTAFAAFAFALLKGVFIAEQFGFLSALVFAGLHLPLCLFSTLFVLWFFEHYQSIGFLALASTLLNAVLI</sequence>
<evidence type="ECO:0000313" key="2">
    <source>
        <dbReference type="EMBL" id="SKA88264.1"/>
    </source>
</evidence>
<dbReference type="EMBL" id="FUYB01000017">
    <property type="protein sequence ID" value="SKA88264.1"/>
    <property type="molecule type" value="Genomic_DNA"/>
</dbReference>
<organism evidence="2 3">
    <name type="scientific">Thiothrix eikelboomii</name>
    <dbReference type="NCBI Taxonomy" id="92487"/>
    <lineage>
        <taxon>Bacteria</taxon>
        <taxon>Pseudomonadati</taxon>
        <taxon>Pseudomonadota</taxon>
        <taxon>Gammaproteobacteria</taxon>
        <taxon>Thiotrichales</taxon>
        <taxon>Thiotrichaceae</taxon>
        <taxon>Thiothrix</taxon>
    </lineage>
</organism>
<evidence type="ECO:0000313" key="3">
    <source>
        <dbReference type="Proteomes" id="UP000190460"/>
    </source>
</evidence>
<dbReference type="Proteomes" id="UP000190460">
    <property type="component" value="Unassembled WGS sequence"/>
</dbReference>
<feature type="transmembrane region" description="Helical" evidence="1">
    <location>
        <begin position="58"/>
        <end position="79"/>
    </location>
</feature>
<feature type="transmembrane region" description="Helical" evidence="1">
    <location>
        <begin position="25"/>
        <end position="46"/>
    </location>
</feature>
<dbReference type="STRING" id="92487.SAMN02745130_02913"/>
<accession>A0A1T4XF81</accession>
<reference evidence="2 3" key="1">
    <citation type="submission" date="2017-02" db="EMBL/GenBank/DDBJ databases">
        <authorList>
            <person name="Peterson S.W."/>
        </authorList>
    </citation>
    <scope>NUCLEOTIDE SEQUENCE [LARGE SCALE GENOMIC DNA]</scope>
    <source>
        <strain evidence="2 3">ATCC 49788</strain>
    </source>
</reference>
<name>A0A1T4XF81_9GAMM</name>
<keyword evidence="1" id="KW-0812">Transmembrane</keyword>
<evidence type="ECO:0000256" key="1">
    <source>
        <dbReference type="SAM" id="Phobius"/>
    </source>
</evidence>
<keyword evidence="1" id="KW-1133">Transmembrane helix</keyword>
<protein>
    <submittedName>
        <fullName evidence="2">Uncharacterized protein</fullName>
    </submittedName>
</protein>
<keyword evidence="1" id="KW-0472">Membrane</keyword>
<gene>
    <name evidence="2" type="ORF">SAMN02745130_02913</name>
</gene>
<keyword evidence="3" id="KW-1185">Reference proteome</keyword>
<proteinExistence type="predicted"/>